<keyword evidence="1" id="KW-1134">Transmembrane beta strand</keyword>
<dbReference type="InterPro" id="IPR039426">
    <property type="entry name" value="TonB-dep_rcpt-like"/>
</dbReference>
<feature type="domain" description="TonB-dependent receptor plug" evidence="3">
    <location>
        <begin position="210"/>
        <end position="318"/>
    </location>
</feature>
<dbReference type="InterPro" id="IPR012910">
    <property type="entry name" value="Plug_dom"/>
</dbReference>
<dbReference type="Pfam" id="PF07715">
    <property type="entry name" value="Plug"/>
    <property type="match status" value="1"/>
</dbReference>
<dbReference type="FunFam" id="2.170.130.10:FF:000003">
    <property type="entry name" value="SusC/RagA family TonB-linked outer membrane protein"/>
    <property type="match status" value="1"/>
</dbReference>
<dbReference type="EMBL" id="CP119313">
    <property type="protein sequence ID" value="WEK17634.1"/>
    <property type="molecule type" value="Genomic_DNA"/>
</dbReference>
<keyword evidence="1" id="KW-0812">Transmembrane</keyword>
<dbReference type="PROSITE" id="PS00018">
    <property type="entry name" value="EF_HAND_1"/>
    <property type="match status" value="1"/>
</dbReference>
<dbReference type="SUPFAM" id="SSF49464">
    <property type="entry name" value="Carboxypeptidase regulatory domain-like"/>
    <property type="match status" value="1"/>
</dbReference>
<evidence type="ECO:0000256" key="2">
    <source>
        <dbReference type="SAM" id="SignalP"/>
    </source>
</evidence>
<dbReference type="InterPro" id="IPR023996">
    <property type="entry name" value="TonB-dep_OMP_SusC/RagA"/>
</dbReference>
<gene>
    <name evidence="4" type="ORF">P0Y49_12595</name>
</gene>
<keyword evidence="4" id="KW-0675">Receptor</keyword>
<evidence type="ECO:0000259" key="3">
    <source>
        <dbReference type="Pfam" id="PF07715"/>
    </source>
</evidence>
<organism evidence="4 5">
    <name type="scientific">Candidatus Pedobacter colombiensis</name>
    <dbReference type="NCBI Taxonomy" id="3121371"/>
    <lineage>
        <taxon>Bacteria</taxon>
        <taxon>Pseudomonadati</taxon>
        <taxon>Bacteroidota</taxon>
        <taxon>Sphingobacteriia</taxon>
        <taxon>Sphingobacteriales</taxon>
        <taxon>Sphingobacteriaceae</taxon>
        <taxon>Pedobacter</taxon>
    </lineage>
</organism>
<dbReference type="PROSITE" id="PS52016">
    <property type="entry name" value="TONB_DEPENDENT_REC_3"/>
    <property type="match status" value="1"/>
</dbReference>
<dbReference type="NCBIfam" id="TIGR04056">
    <property type="entry name" value="OMP_RagA_SusC"/>
    <property type="match status" value="1"/>
</dbReference>
<dbReference type="InterPro" id="IPR018247">
    <property type="entry name" value="EF_Hand_1_Ca_BS"/>
</dbReference>
<keyword evidence="1" id="KW-0813">Transport</keyword>
<dbReference type="InterPro" id="IPR008969">
    <property type="entry name" value="CarboxyPept-like_regulatory"/>
</dbReference>
<name>A0AAJ5W3Z3_9SPHI</name>
<keyword evidence="2" id="KW-0732">Signal</keyword>
<sequence length="1131" mass="126784">MKLIILIMTTLLIETSASGFAQKITFSQKGTSIKMVFKEITSQTGYQVICDGELIKAARAADVNFTEASLQEVFDTFFPKKSVKWIIEDKTLILRKAIVNEPVIFDKTIEVNRLKSLSKEIRGTVRDTVGPLPGINVSVKNKPGIGTTTDLNGKYILDVPDENVVLVFTMVGYATQEIPVRGKNIINVTLKAADNQLDETVIVAFGKQKKESVIGSITTINPGELKVPSSNLTTALAGRIAGIIAYQRSGEPGADNADFFIRGATTFGYKKDPLILIDGMEYTTTDLARLQPDDIQEFSILKDATATALYGARGANGVILVTTKQGKAGSPKIDVRVENSISSPTRNIELADPITYMKLHNESVLTRDPLGAIIYPQSKIDNTISGINPTVFPVVNWQDQLFKKQTINQRMNASLGGGGQVSTYYVSATYNQDNGVLKVDPRNNFNTNIDLKSFNLRSNININVSKSTKLGIRLNGNFDDYQGPLNSGEDIYMKVMRTPQTRFLPYYTPTESTAYINHTMFGNVPEGGALNPYADMVKGYKEYSRSLMVAQLELNQDFSFVTEGLSLNAMMNTNRRSYFDVKREYTPFWYAVTNYDKVANTYNLTGLNQGAPEEGGGTDWLSYVPGVKTVSSTFHLQSALNYSRTFGKRHSVSGMAILQMHSESNGDATSLQGSLPSRNLGLSGRATYSYDNRYFFEFNFGYNGSERFSLEQRFGFFPSAGVAWAISNEKFFEPYKSIVNKLRVRGNIGLAGNDAIGSASERFFYLSEVKMNETGYGATFGTDGGYKRNGFSIVRYENPDVTWETTQNSTFGLELGLWNKLDITTEYFIDHRYNILMTRASIPMTMGLQATPKANVGEVRSRSFEMQVTYDEHLGKDWTIQARGNFTYSKNKFENYEEPNYAQPWLFKKGHSTSQQWGYIAERLFVDDEEVRNSPSQKFNNFITRGGDIKFRDINGDGEITPLDMVAIGYPKTPEIIYGFGFMLGYKHFDINFFAQGSARSSFWIDVNATAPFVGDNQLLKGYADDHWSEENRNLYALWPRLTSTVNGNNNETSTWFMRNGSFLRLKQVELGYTFPKKLTKRLRIENLRLYSTATNLLTFSKFKMWDVEMAGKGLGYPIQRVINFGVKIGF</sequence>
<accession>A0AAJ5W3Z3</accession>
<keyword evidence="1" id="KW-0998">Cell outer membrane</keyword>
<dbReference type="Gene3D" id="2.60.40.1120">
    <property type="entry name" value="Carboxypeptidase-like, regulatory domain"/>
    <property type="match status" value="1"/>
</dbReference>
<evidence type="ECO:0000256" key="1">
    <source>
        <dbReference type="PROSITE-ProRule" id="PRU01360"/>
    </source>
</evidence>
<dbReference type="InterPro" id="IPR023997">
    <property type="entry name" value="TonB-dep_OMP_SusC/RagA_CS"/>
</dbReference>
<comment type="subcellular location">
    <subcellularLocation>
        <location evidence="1">Cell outer membrane</location>
        <topology evidence="1">Multi-pass membrane protein</topology>
    </subcellularLocation>
</comment>
<evidence type="ECO:0000313" key="4">
    <source>
        <dbReference type="EMBL" id="WEK17634.1"/>
    </source>
</evidence>
<dbReference type="SUPFAM" id="SSF56935">
    <property type="entry name" value="Porins"/>
    <property type="match status" value="1"/>
</dbReference>
<feature type="chain" id="PRO_5042613213" evidence="2">
    <location>
        <begin position="22"/>
        <end position="1131"/>
    </location>
</feature>
<protein>
    <submittedName>
        <fullName evidence="4">TonB-dependent receptor</fullName>
    </submittedName>
</protein>
<dbReference type="AlphaFoldDB" id="A0AAJ5W3Z3"/>
<reference evidence="4" key="1">
    <citation type="submission" date="2023-03" db="EMBL/GenBank/DDBJ databases">
        <title>Andean soil-derived lignocellulolytic bacterial consortium as a source of novel taxa and putative plastic-active enzymes.</title>
        <authorList>
            <person name="Diaz-Garcia L."/>
            <person name="Chuvochina M."/>
            <person name="Feuerriegel G."/>
            <person name="Bunk B."/>
            <person name="Sproer C."/>
            <person name="Streit W.R."/>
            <person name="Rodriguez L.M."/>
            <person name="Overmann J."/>
            <person name="Jimenez D.J."/>
        </authorList>
    </citation>
    <scope>NUCLEOTIDE SEQUENCE</scope>
    <source>
        <strain evidence="4">MAG 3858</strain>
    </source>
</reference>
<dbReference type="Pfam" id="PF13715">
    <property type="entry name" value="CarbopepD_reg_2"/>
    <property type="match status" value="1"/>
</dbReference>
<keyword evidence="1" id="KW-0472">Membrane</keyword>
<dbReference type="Proteomes" id="UP001214530">
    <property type="component" value="Chromosome"/>
</dbReference>
<comment type="similarity">
    <text evidence="1">Belongs to the TonB-dependent receptor family.</text>
</comment>
<dbReference type="InterPro" id="IPR037066">
    <property type="entry name" value="Plug_dom_sf"/>
</dbReference>
<dbReference type="GO" id="GO:0009279">
    <property type="term" value="C:cell outer membrane"/>
    <property type="evidence" value="ECO:0007669"/>
    <property type="project" value="UniProtKB-SubCell"/>
</dbReference>
<dbReference type="NCBIfam" id="TIGR04057">
    <property type="entry name" value="SusC_RagA_signa"/>
    <property type="match status" value="1"/>
</dbReference>
<proteinExistence type="inferred from homology"/>
<feature type="signal peptide" evidence="2">
    <location>
        <begin position="1"/>
        <end position="21"/>
    </location>
</feature>
<evidence type="ECO:0000313" key="5">
    <source>
        <dbReference type="Proteomes" id="UP001214530"/>
    </source>
</evidence>
<dbReference type="Gene3D" id="2.170.130.10">
    <property type="entry name" value="TonB-dependent receptor, plug domain"/>
    <property type="match status" value="1"/>
</dbReference>